<dbReference type="InterPro" id="IPR050508">
    <property type="entry name" value="Methyltransf_Superfamily"/>
</dbReference>
<reference evidence="2 3" key="1">
    <citation type="submission" date="2020-04" db="EMBL/GenBank/DDBJ databases">
        <title>Usitatibacter rugosus gen. nov., sp. nov. and Usitatibacter palustris sp. nov., novel members of Usitatibacteraceae fam. nov. within the order Nitrosomonadales isolated from soil.</title>
        <authorList>
            <person name="Huber K.J."/>
            <person name="Neumann-Schaal M."/>
            <person name="Geppert A."/>
            <person name="Luckner M."/>
            <person name="Wanner G."/>
            <person name="Overmann J."/>
        </authorList>
    </citation>
    <scope>NUCLEOTIDE SEQUENCE [LARGE SCALE GENOMIC DNA]</scope>
    <source>
        <strain evidence="2 3">Swamp67</strain>
    </source>
</reference>
<evidence type="ECO:0000313" key="2">
    <source>
        <dbReference type="EMBL" id="QJR16515.1"/>
    </source>
</evidence>
<dbReference type="Gene3D" id="3.40.50.150">
    <property type="entry name" value="Vaccinia Virus protein VP39"/>
    <property type="match status" value="1"/>
</dbReference>
<dbReference type="InterPro" id="IPR029063">
    <property type="entry name" value="SAM-dependent_MTases_sf"/>
</dbReference>
<dbReference type="KEGG" id="upl:DSM104440_03350"/>
<dbReference type="EC" id="2.1.1.163" evidence="2"/>
<organism evidence="2 3">
    <name type="scientific">Usitatibacter palustris</name>
    <dbReference type="NCBI Taxonomy" id="2732487"/>
    <lineage>
        <taxon>Bacteria</taxon>
        <taxon>Pseudomonadati</taxon>
        <taxon>Pseudomonadota</taxon>
        <taxon>Betaproteobacteria</taxon>
        <taxon>Nitrosomonadales</taxon>
        <taxon>Usitatibacteraceae</taxon>
        <taxon>Usitatibacter</taxon>
    </lineage>
</organism>
<keyword evidence="2" id="KW-0489">Methyltransferase</keyword>
<dbReference type="GO" id="GO:0008757">
    <property type="term" value="F:S-adenosylmethionine-dependent methyltransferase activity"/>
    <property type="evidence" value="ECO:0007669"/>
    <property type="project" value="InterPro"/>
</dbReference>
<dbReference type="AlphaFoldDB" id="A0A6M4HBN9"/>
<sequence>MRDSEFVQDATYADHFGAYKSILNRVLDHDPAMFELPVGIRIVDIGCGYGDLLKLLRSRGHTNLMGVEPDLTCLEGARKEGFEVREGTLTATGLPDACTDAVIVSMVFHHVDDYDAAIREVARVLKPGGLLCVMEPAPTVLRTLMDFLTFKTPLPRISKSVGQRYAVMKLEIETGLYPKFLAEQKSFHAILQGRFEKVWLRRAWFFQFGKYRLRSPV</sequence>
<feature type="domain" description="Methyltransferase type 11" evidence="1">
    <location>
        <begin position="43"/>
        <end position="132"/>
    </location>
</feature>
<evidence type="ECO:0000259" key="1">
    <source>
        <dbReference type="Pfam" id="PF08241"/>
    </source>
</evidence>
<dbReference type="PANTHER" id="PTHR42912">
    <property type="entry name" value="METHYLTRANSFERASE"/>
    <property type="match status" value="1"/>
</dbReference>
<accession>A0A6M4HBN9</accession>
<evidence type="ECO:0000313" key="3">
    <source>
        <dbReference type="Proteomes" id="UP000503096"/>
    </source>
</evidence>
<dbReference type="SUPFAM" id="SSF53335">
    <property type="entry name" value="S-adenosyl-L-methionine-dependent methyltransferases"/>
    <property type="match status" value="1"/>
</dbReference>
<dbReference type="GO" id="GO:0043770">
    <property type="term" value="F:demethylmenaquinone methyltransferase activity"/>
    <property type="evidence" value="ECO:0007669"/>
    <property type="project" value="UniProtKB-EC"/>
</dbReference>
<gene>
    <name evidence="2" type="ORF">DSM104440_03350</name>
</gene>
<dbReference type="CDD" id="cd02440">
    <property type="entry name" value="AdoMet_MTases"/>
    <property type="match status" value="1"/>
</dbReference>
<keyword evidence="3" id="KW-1185">Reference proteome</keyword>
<dbReference type="EMBL" id="CP053073">
    <property type="protein sequence ID" value="QJR16515.1"/>
    <property type="molecule type" value="Genomic_DNA"/>
</dbReference>
<dbReference type="InParanoid" id="A0A6M4HBN9"/>
<name>A0A6M4HBN9_9PROT</name>
<protein>
    <submittedName>
        <fullName evidence="2">2-methoxy-6-polyprenyl-1,4-benzoquinol methylase, mitochondrial</fullName>
        <ecNumber evidence="2">2.1.1.163</ecNumber>
    </submittedName>
</protein>
<proteinExistence type="predicted"/>
<dbReference type="GO" id="GO:0032259">
    <property type="term" value="P:methylation"/>
    <property type="evidence" value="ECO:0007669"/>
    <property type="project" value="UniProtKB-KW"/>
</dbReference>
<keyword evidence="2" id="KW-0808">Transferase</keyword>
<dbReference type="Pfam" id="PF08241">
    <property type="entry name" value="Methyltransf_11"/>
    <property type="match status" value="1"/>
</dbReference>
<dbReference type="Proteomes" id="UP000503096">
    <property type="component" value="Chromosome"/>
</dbReference>
<dbReference type="InterPro" id="IPR013216">
    <property type="entry name" value="Methyltransf_11"/>
</dbReference>
<dbReference type="RefSeq" id="WP_171164690.1">
    <property type="nucleotide sequence ID" value="NZ_CP053073.1"/>
</dbReference>